<dbReference type="SUPFAM" id="SSF56672">
    <property type="entry name" value="DNA/RNA polymerases"/>
    <property type="match status" value="1"/>
</dbReference>
<dbReference type="PROSITE" id="PS50878">
    <property type="entry name" value="RT_POL"/>
    <property type="match status" value="1"/>
</dbReference>
<dbReference type="PANTHER" id="PTHR31635">
    <property type="entry name" value="REVERSE TRANSCRIPTASE DOMAIN-CONTAINING PROTEIN-RELATED"/>
    <property type="match status" value="1"/>
</dbReference>
<comment type="caution">
    <text evidence="3">The sequence shown here is derived from an EMBL/GenBank/DDBJ whole genome shotgun (WGS) entry which is preliminary data.</text>
</comment>
<proteinExistence type="predicted"/>
<dbReference type="Proteomes" id="UP000233551">
    <property type="component" value="Unassembled WGS sequence"/>
</dbReference>
<dbReference type="STRING" id="22663.A0A2I0J1V7"/>
<dbReference type="AlphaFoldDB" id="A0A2I0J1V7"/>
<dbReference type="PANTHER" id="PTHR31635:SF196">
    <property type="entry name" value="REVERSE TRANSCRIPTASE DOMAIN-CONTAINING PROTEIN-RELATED"/>
    <property type="match status" value="1"/>
</dbReference>
<reference evidence="3 4" key="1">
    <citation type="submission" date="2017-11" db="EMBL/GenBank/DDBJ databases">
        <title>De-novo sequencing of pomegranate (Punica granatum L.) genome.</title>
        <authorList>
            <person name="Akparov Z."/>
            <person name="Amiraslanov A."/>
            <person name="Hajiyeva S."/>
            <person name="Abbasov M."/>
            <person name="Kaur K."/>
            <person name="Hamwieh A."/>
            <person name="Solovyev V."/>
            <person name="Salamov A."/>
            <person name="Braich B."/>
            <person name="Kosarev P."/>
            <person name="Mahmoud A."/>
            <person name="Hajiyev E."/>
            <person name="Babayeva S."/>
            <person name="Izzatullayeva V."/>
            <person name="Mammadov A."/>
            <person name="Mammadov A."/>
            <person name="Sharifova S."/>
            <person name="Ojaghi J."/>
            <person name="Eynullazada K."/>
            <person name="Bayramov B."/>
            <person name="Abdulazimova A."/>
            <person name="Shahmuradov I."/>
        </authorList>
    </citation>
    <scope>NUCLEOTIDE SEQUENCE [LARGE SCALE GENOMIC DNA]</scope>
    <source>
        <strain evidence="4">cv. AG2017</strain>
        <tissue evidence="3">Leaf</tissue>
    </source>
</reference>
<dbReference type="InterPro" id="IPR043502">
    <property type="entry name" value="DNA/RNA_pol_sf"/>
</dbReference>
<organism evidence="3 4">
    <name type="scientific">Punica granatum</name>
    <name type="common">Pomegranate</name>
    <dbReference type="NCBI Taxonomy" id="22663"/>
    <lineage>
        <taxon>Eukaryota</taxon>
        <taxon>Viridiplantae</taxon>
        <taxon>Streptophyta</taxon>
        <taxon>Embryophyta</taxon>
        <taxon>Tracheophyta</taxon>
        <taxon>Spermatophyta</taxon>
        <taxon>Magnoliopsida</taxon>
        <taxon>eudicotyledons</taxon>
        <taxon>Gunneridae</taxon>
        <taxon>Pentapetalae</taxon>
        <taxon>rosids</taxon>
        <taxon>malvids</taxon>
        <taxon>Myrtales</taxon>
        <taxon>Lythraceae</taxon>
        <taxon>Punica</taxon>
    </lineage>
</organism>
<dbReference type="EMBL" id="PGOL01002139">
    <property type="protein sequence ID" value="PKI50218.1"/>
    <property type="molecule type" value="Genomic_DNA"/>
</dbReference>
<evidence type="ECO:0000256" key="1">
    <source>
        <dbReference type="SAM" id="MobiDB-lite"/>
    </source>
</evidence>
<evidence type="ECO:0000313" key="3">
    <source>
        <dbReference type="EMBL" id="PKI50218.1"/>
    </source>
</evidence>
<name>A0A2I0J1V7_PUNGR</name>
<gene>
    <name evidence="3" type="ORF">CRG98_029401</name>
</gene>
<dbReference type="Pfam" id="PF00078">
    <property type="entry name" value="RVT_1"/>
    <property type="match status" value="1"/>
</dbReference>
<dbReference type="CDD" id="cd01650">
    <property type="entry name" value="RT_nLTR_like"/>
    <property type="match status" value="1"/>
</dbReference>
<keyword evidence="4" id="KW-1185">Reference proteome</keyword>
<protein>
    <recommendedName>
        <fullName evidence="2">Reverse transcriptase domain-containing protein</fullName>
    </recommendedName>
</protein>
<accession>A0A2I0J1V7</accession>
<evidence type="ECO:0000259" key="2">
    <source>
        <dbReference type="PROSITE" id="PS50878"/>
    </source>
</evidence>
<feature type="region of interest" description="Disordered" evidence="1">
    <location>
        <begin position="355"/>
        <end position="378"/>
    </location>
</feature>
<sequence length="378" mass="42807">MPTSVNDTFIFLIPKTKSPETITQYRSISLCNTIYKIISKILVRRLRPHLSDLISSFQSSFIPGRRASDNVIILREVIHSFRKRKGRMGNFIVKLDLEKAFDRLEWCFICKVLTHFKFPKVWIEWLMACVSSTSTSILFNGSCLESFIPSRGIRQGDPISPCIFILCMDYLLHLIEDKVDLQAWRGIRRTCQSFPITHLLFVDDILLMGTTSTTSISSVKFVLDAFCEESGMRINLNKSKLLFSKNTSPAQRLQACSVFSIQETTDLGKYLGFPISLSLHKEKDFTFVLEKVRAKLTGWKSNLLSMGLHRQSSLESLFFSSPLGSSPTMRTQNLISSGHACASLHNASWECPPSWGHTTDAGEKESPLTVYDPKVKGR</sequence>
<feature type="domain" description="Reverse transcriptase" evidence="2">
    <location>
        <begin position="1"/>
        <end position="275"/>
    </location>
</feature>
<dbReference type="InterPro" id="IPR000477">
    <property type="entry name" value="RT_dom"/>
</dbReference>
<evidence type="ECO:0000313" key="4">
    <source>
        <dbReference type="Proteomes" id="UP000233551"/>
    </source>
</evidence>